<comment type="similarity">
    <text evidence="1">Belongs to the P-Pant transferase superfamily. Gsp/Sfp/HetI/AcpT family.</text>
</comment>
<keyword evidence="6" id="KW-1185">Reference proteome</keyword>
<evidence type="ECO:0000259" key="4">
    <source>
        <dbReference type="Pfam" id="PF01648"/>
    </source>
</evidence>
<reference evidence="5 6" key="1">
    <citation type="submission" date="2019-08" db="EMBL/GenBank/DDBJ databases">
        <authorList>
            <person name="Dong K."/>
        </authorList>
    </citation>
    <scope>NUCLEOTIDE SEQUENCE [LARGE SCALE GENOMIC DNA]</scope>
    <source>
        <strain evidence="5 6">JCM14558</strain>
    </source>
</reference>
<keyword evidence="2 5" id="KW-0808">Transferase</keyword>
<organism evidence="5 6">
    <name type="scientific">Microbacterium hatanonis</name>
    <dbReference type="NCBI Taxonomy" id="404366"/>
    <lineage>
        <taxon>Bacteria</taxon>
        <taxon>Bacillati</taxon>
        <taxon>Actinomycetota</taxon>
        <taxon>Actinomycetes</taxon>
        <taxon>Micrococcales</taxon>
        <taxon>Microbacteriaceae</taxon>
        <taxon>Microbacterium</taxon>
    </lineage>
</organism>
<evidence type="ECO:0000256" key="2">
    <source>
        <dbReference type="ARBA" id="ARBA00022679"/>
    </source>
</evidence>
<dbReference type="GO" id="GO:0008897">
    <property type="term" value="F:holo-[acyl-carrier-protein] synthase activity"/>
    <property type="evidence" value="ECO:0007669"/>
    <property type="project" value="InterPro"/>
</dbReference>
<dbReference type="InterPro" id="IPR008278">
    <property type="entry name" value="4-PPantetheinyl_Trfase_dom"/>
</dbReference>
<gene>
    <name evidence="5" type="ORF">FVP77_15665</name>
</gene>
<evidence type="ECO:0000256" key="1">
    <source>
        <dbReference type="ARBA" id="ARBA00010990"/>
    </source>
</evidence>
<dbReference type="SUPFAM" id="SSF56214">
    <property type="entry name" value="4'-phosphopantetheinyl transferase"/>
    <property type="match status" value="1"/>
</dbReference>
<sequence>MTALTSPPRLRASEGCLQTRGGVVRWRLGVRDPAEAASTVARAWVEEIVRTHGLFAWTGFAAVPPFSKPRFASDGADFSVSHSGGFVLVAVGVGVRVGVDVEAAPFEAFRSAALRRRMLTPAEHDRLARVPTDARLPHLARVWTAKEALVKASGEGLRRDFRRFAVPALLEAPVFRLEAALAVLSRDAPPEVHRLTPPLAAPMPDAPPEAPSSIPLPAAPEAALTELS</sequence>
<feature type="compositionally biased region" description="Low complexity" evidence="3">
    <location>
        <begin position="211"/>
        <end position="228"/>
    </location>
</feature>
<comment type="caution">
    <text evidence="5">The sequence shown here is derived from an EMBL/GenBank/DDBJ whole genome shotgun (WGS) entry which is preliminary data.</text>
</comment>
<dbReference type="Pfam" id="PF01648">
    <property type="entry name" value="ACPS"/>
    <property type="match status" value="1"/>
</dbReference>
<feature type="region of interest" description="Disordered" evidence="3">
    <location>
        <begin position="195"/>
        <end position="228"/>
    </location>
</feature>
<dbReference type="Gene3D" id="3.90.470.20">
    <property type="entry name" value="4'-phosphopantetheinyl transferase domain"/>
    <property type="match status" value="2"/>
</dbReference>
<dbReference type="PANTHER" id="PTHR12215:SF10">
    <property type="entry name" value="L-AMINOADIPATE-SEMIALDEHYDE DEHYDROGENASE-PHOSPHOPANTETHEINYL TRANSFERASE"/>
    <property type="match status" value="1"/>
</dbReference>
<dbReference type="OrthoDB" id="190168at2"/>
<dbReference type="GO" id="GO:0000287">
    <property type="term" value="F:magnesium ion binding"/>
    <property type="evidence" value="ECO:0007669"/>
    <property type="project" value="InterPro"/>
</dbReference>
<dbReference type="AlphaFoldDB" id="A0A5C8HZ13"/>
<dbReference type="Proteomes" id="UP000321034">
    <property type="component" value="Unassembled WGS sequence"/>
</dbReference>
<dbReference type="InterPro" id="IPR050559">
    <property type="entry name" value="P-Pant_transferase_sf"/>
</dbReference>
<evidence type="ECO:0000313" key="5">
    <source>
        <dbReference type="EMBL" id="TXK10281.1"/>
    </source>
</evidence>
<accession>A0A5C8HZ13</accession>
<dbReference type="PANTHER" id="PTHR12215">
    <property type="entry name" value="PHOSPHOPANTETHEINE TRANSFERASE"/>
    <property type="match status" value="1"/>
</dbReference>
<evidence type="ECO:0000256" key="3">
    <source>
        <dbReference type="SAM" id="MobiDB-lite"/>
    </source>
</evidence>
<evidence type="ECO:0000313" key="6">
    <source>
        <dbReference type="Proteomes" id="UP000321034"/>
    </source>
</evidence>
<dbReference type="EMBL" id="VRSV01000002">
    <property type="protein sequence ID" value="TXK10281.1"/>
    <property type="molecule type" value="Genomic_DNA"/>
</dbReference>
<name>A0A5C8HZ13_9MICO</name>
<dbReference type="InterPro" id="IPR037143">
    <property type="entry name" value="4-PPantetheinyl_Trfase_dom_sf"/>
</dbReference>
<feature type="compositionally biased region" description="Pro residues" evidence="3">
    <location>
        <begin position="199"/>
        <end position="210"/>
    </location>
</feature>
<protein>
    <submittedName>
        <fullName evidence="5">4-phosphopantetheinyl transferase family protein</fullName>
    </submittedName>
</protein>
<dbReference type="GO" id="GO:0019878">
    <property type="term" value="P:lysine biosynthetic process via aminoadipic acid"/>
    <property type="evidence" value="ECO:0007669"/>
    <property type="project" value="TreeGrafter"/>
</dbReference>
<feature type="domain" description="4'-phosphopantetheinyl transferase" evidence="4">
    <location>
        <begin position="96"/>
        <end position="166"/>
    </location>
</feature>
<proteinExistence type="inferred from homology"/>
<dbReference type="GO" id="GO:0005829">
    <property type="term" value="C:cytosol"/>
    <property type="evidence" value="ECO:0007669"/>
    <property type="project" value="TreeGrafter"/>
</dbReference>
<dbReference type="RefSeq" id="WP_147895456.1">
    <property type="nucleotide sequence ID" value="NZ_BAAANR010000001.1"/>
</dbReference>